<feature type="transmembrane region" description="Helical" evidence="20">
    <location>
        <begin position="1064"/>
        <end position="1082"/>
    </location>
</feature>
<evidence type="ECO:0000256" key="20">
    <source>
        <dbReference type="SAM" id="Phobius"/>
    </source>
</evidence>
<dbReference type="Pfam" id="PF01030">
    <property type="entry name" value="Recep_L_domain"/>
    <property type="match status" value="2"/>
</dbReference>
<dbReference type="Pfam" id="PF00757">
    <property type="entry name" value="Furin-like"/>
    <property type="match status" value="1"/>
</dbReference>
<name>A0A4E0RCM6_FASHE</name>
<keyword evidence="3" id="KW-0597">Phosphoprotein</keyword>
<dbReference type="EMBL" id="JXXN02000737">
    <property type="protein sequence ID" value="THD26449.1"/>
    <property type="molecule type" value="Genomic_DNA"/>
</dbReference>
<evidence type="ECO:0000256" key="13">
    <source>
        <dbReference type="ARBA" id="ARBA00022989"/>
    </source>
</evidence>
<organism evidence="22 23">
    <name type="scientific">Fasciola hepatica</name>
    <name type="common">Liver fluke</name>
    <dbReference type="NCBI Taxonomy" id="6192"/>
    <lineage>
        <taxon>Eukaryota</taxon>
        <taxon>Metazoa</taxon>
        <taxon>Spiralia</taxon>
        <taxon>Lophotrochozoa</taxon>
        <taxon>Platyhelminthes</taxon>
        <taxon>Trematoda</taxon>
        <taxon>Digenea</taxon>
        <taxon>Plagiorchiida</taxon>
        <taxon>Echinostomata</taxon>
        <taxon>Echinostomatoidea</taxon>
        <taxon>Fasciolidae</taxon>
        <taxon>Fasciola</taxon>
    </lineage>
</organism>
<feature type="domain" description="Protein kinase" evidence="21">
    <location>
        <begin position="1125"/>
        <end position="1420"/>
    </location>
</feature>
<dbReference type="InterPro" id="IPR006212">
    <property type="entry name" value="Furin_repeat"/>
</dbReference>
<evidence type="ECO:0000256" key="17">
    <source>
        <dbReference type="ARBA" id="ARBA00023180"/>
    </source>
</evidence>
<evidence type="ECO:0000256" key="1">
    <source>
        <dbReference type="ARBA" id="ARBA00004479"/>
    </source>
</evidence>
<keyword evidence="12" id="KW-0067">ATP-binding</keyword>
<evidence type="ECO:0000256" key="15">
    <source>
        <dbReference type="ARBA" id="ARBA00023137"/>
    </source>
</evidence>
<evidence type="ECO:0000256" key="10">
    <source>
        <dbReference type="ARBA" id="ARBA00022741"/>
    </source>
</evidence>
<dbReference type="PROSITE" id="PS00109">
    <property type="entry name" value="PROTEIN_KINASE_TYR"/>
    <property type="match status" value="1"/>
</dbReference>
<comment type="subcellular location">
    <subcellularLocation>
        <location evidence="1">Membrane</location>
        <topology evidence="1">Single-pass type I membrane protein</topology>
    </subcellularLocation>
</comment>
<keyword evidence="10" id="KW-0547">Nucleotide-binding</keyword>
<keyword evidence="7" id="KW-0479">Metal-binding</keyword>
<evidence type="ECO:0000256" key="6">
    <source>
        <dbReference type="ARBA" id="ARBA00022692"/>
    </source>
</evidence>
<evidence type="ECO:0000256" key="16">
    <source>
        <dbReference type="ARBA" id="ARBA00023170"/>
    </source>
</evidence>
<dbReference type="InterPro" id="IPR013783">
    <property type="entry name" value="Ig-like_fold"/>
</dbReference>
<dbReference type="InterPro" id="IPR000494">
    <property type="entry name" value="Rcpt_L-dom"/>
</dbReference>
<keyword evidence="13 20" id="KW-1133">Transmembrane helix</keyword>
<dbReference type="InterPro" id="IPR006211">
    <property type="entry name" value="Furin-like_Cys-rich_dom"/>
</dbReference>
<reference evidence="22" key="1">
    <citation type="submission" date="2019-03" db="EMBL/GenBank/DDBJ databases">
        <title>Improved annotation for the trematode Fasciola hepatica.</title>
        <authorList>
            <person name="Choi Y.-J."/>
            <person name="Martin J."/>
            <person name="Mitreva M."/>
        </authorList>
    </citation>
    <scope>NUCLEOTIDE SEQUENCE [LARGE SCALE GENOMIC DNA]</scope>
</reference>
<keyword evidence="4" id="KW-0808">Transferase</keyword>
<keyword evidence="11 22" id="KW-0418">Kinase</keyword>
<dbReference type="GO" id="GO:0007169">
    <property type="term" value="P:cell surface receptor protein tyrosine kinase signaling pathway"/>
    <property type="evidence" value="ECO:0007669"/>
    <property type="project" value="TreeGrafter"/>
</dbReference>
<dbReference type="FunFam" id="1.10.510.10:FF:000554">
    <property type="entry name" value="Predicted protein"/>
    <property type="match status" value="1"/>
</dbReference>
<dbReference type="Gene3D" id="2.10.220.10">
    <property type="entry name" value="Hormone Receptor, Insulin-like Growth Factor Receptor 1, Chain A, domain 2"/>
    <property type="match status" value="1"/>
</dbReference>
<gene>
    <name evidence="22" type="ORF">D915_002717</name>
</gene>
<dbReference type="InterPro" id="IPR009030">
    <property type="entry name" value="Growth_fac_rcpt_cys_sf"/>
</dbReference>
<dbReference type="SUPFAM" id="SSF57184">
    <property type="entry name" value="Growth factor receptor domain"/>
    <property type="match status" value="1"/>
</dbReference>
<dbReference type="SUPFAM" id="SSF52058">
    <property type="entry name" value="L domain-like"/>
    <property type="match status" value="2"/>
</dbReference>
<dbReference type="Gene3D" id="2.60.40.10">
    <property type="entry name" value="Immunoglobulins"/>
    <property type="match status" value="3"/>
</dbReference>
<keyword evidence="9" id="KW-0677">Repeat</keyword>
<evidence type="ECO:0000256" key="11">
    <source>
        <dbReference type="ARBA" id="ARBA00022777"/>
    </source>
</evidence>
<dbReference type="InterPro" id="IPR001245">
    <property type="entry name" value="Ser-Thr/Tyr_kinase_cat_dom"/>
</dbReference>
<evidence type="ECO:0000256" key="5">
    <source>
        <dbReference type="ARBA" id="ARBA00022685"/>
    </source>
</evidence>
<evidence type="ECO:0000256" key="14">
    <source>
        <dbReference type="ARBA" id="ARBA00023136"/>
    </source>
</evidence>
<dbReference type="EC" id="2.7.10.1" evidence="2"/>
<evidence type="ECO:0000256" key="8">
    <source>
        <dbReference type="ARBA" id="ARBA00022729"/>
    </source>
</evidence>
<comment type="caution">
    <text evidence="22">The sequence shown here is derived from an EMBL/GenBank/DDBJ whole genome shotgun (WGS) entry which is preliminary data.</text>
</comment>
<evidence type="ECO:0000256" key="7">
    <source>
        <dbReference type="ARBA" id="ARBA00022723"/>
    </source>
</evidence>
<dbReference type="SUPFAM" id="SSF56112">
    <property type="entry name" value="Protein kinase-like (PK-like)"/>
    <property type="match status" value="1"/>
</dbReference>
<keyword evidence="14 20" id="KW-0472">Membrane</keyword>
<dbReference type="PRINTS" id="PR00109">
    <property type="entry name" value="TYRKINASE"/>
</dbReference>
<keyword evidence="6 20" id="KW-0812">Transmembrane</keyword>
<evidence type="ECO:0000256" key="3">
    <source>
        <dbReference type="ARBA" id="ARBA00022553"/>
    </source>
</evidence>
<dbReference type="PANTHER" id="PTHR24416">
    <property type="entry name" value="TYROSINE-PROTEIN KINASE RECEPTOR"/>
    <property type="match status" value="1"/>
</dbReference>
<sequence>MSHVTVTSIFGLNCRQGKSMKMFARFVLWFVARPVFCVLANLICPGQVVNLGGEERWDHLKSCTAFDGTLHLIQLNDSCCSDSTCSFWNLLEITGSLVVEHSSCTSDLSFLFPNLTVIRGWPYPPIMIPYEEFVSLATLLIRHTKLQSIGLSGLRFLGSPQLMLIDNPRMCHTEIANRQPQRNETGGSNFIPGNFRQIAFGLREFCSSSGSPMSFNTETYCSAECNQKKLACNRIDPTLCCHSQCLGSCFGSGPEHCMACNGVRLRDHCLDVCPLGYYKLHEYRCVTRQECLQMKTSSQNGTELFYSVHNGTCLRDCPARHIRDVTGNCTSCLGSDCIVRDCGHIRVQTVTDLELIRHCVSARSLLISLRQCDNEMAPERALRDAFAKLEEIHGSLHVVSSDVLSTLSFLTSLRVIHGLKGNQPDPFTTSLEVAWNGQLERLWGSESRTTKVRGSLQISSGRLVFTLNRNLCPAEIHRFIQSHVRLSRNLTSLEQNLIDRSNGDVALCSIRSLNLTIIAVEQRSVHFTFATLTWDDPREVLPPTLHFRVIDKLVHDDLDSICSNSWHVREPQCHSGLSTQTASSPFTSACMVDSFQPATQYVVYLEIRTMSSGEGARSGPFRFTTLPDSPSHPTGLQIFALSPHEVRLEWTDPEHTNGPIAEFLVWHNLGVQTTDLSYVDSTSCSQASVETASSALDNLPENSESGIPINRTDYPFPSCTYCALRCVENRSMDTSVYPDSYSQRIRTSETARWKKLESILFEDRLQNLLLSPRVGSARLRRSSRAISSHVGTGGSWLNGARLTVVTTVPVANSSTAHHVIIGDLLHFTYYKFRIIACHLPHDMQGHALGKDFSSQSRVSPAVMVPWCSTPAEVSHRTKPCLECDLIRKDSLRATTSLTKCGLLPSYSSRSCDEPGATDIDHTRNRPNRTTQAASWFNRIELSWIEPDEPNGQIRFYWVRYRPLSNADSISRKTETTVPAAHNPDWTLVCSLSTRDDQPVSSDSTRIRVTGSRASVVLVNLMPGSYEFQVMSVSWAGNSSWSDTYQFLVRSLSAQIAVDFFSAHFYLPVLFCLLLIGTLVVFWRTVLRRHLKQHYVHAISDEIALRESLLAGISHEWEISPRQISWDTEKPLGHGSFGTVFLGRMLRSANPAERHAGTVSRLLSRIIPEKDNATMVAVKTIEPGATVDDIREFLSEAAFMKNFTCHHIVRMLGVVKFEPIWQNPPALVMEWMALGDLASYLRQRERRDDCSDGVVKPKLALTWAAEIADGMAFLSRRNLVHRDLAARNCLVDEQLTVKISDFGLARCMSADEYYRRRGQTRLPIRWMAPESLSRSYFTTQSDVWSYGIVLWEIATFAALPYSGFSHEQVISHVTQGGHPDLHDWPARLPSVLHDLMLQCWSFVFSDRPTFMDILDKLDSSLDAPFRCTSFYHQHRTETQRRISGT</sequence>
<evidence type="ECO:0000313" key="23">
    <source>
        <dbReference type="Proteomes" id="UP000230066"/>
    </source>
</evidence>
<keyword evidence="17" id="KW-0325">Glycoprotein</keyword>
<keyword evidence="18" id="KW-0464">Manganese</keyword>
<dbReference type="InterPro" id="IPR050122">
    <property type="entry name" value="RTK"/>
</dbReference>
<keyword evidence="23" id="KW-1185">Reference proteome</keyword>
<evidence type="ECO:0000256" key="12">
    <source>
        <dbReference type="ARBA" id="ARBA00022840"/>
    </source>
</evidence>
<dbReference type="Gene3D" id="3.30.200.20">
    <property type="entry name" value="Phosphorylase Kinase, domain 1"/>
    <property type="match status" value="1"/>
</dbReference>
<dbReference type="Gene3D" id="3.80.20.20">
    <property type="entry name" value="Receptor L-domain"/>
    <property type="match status" value="2"/>
</dbReference>
<dbReference type="GO" id="GO:0005524">
    <property type="term" value="F:ATP binding"/>
    <property type="evidence" value="ECO:0007669"/>
    <property type="project" value="UniProtKB-KW"/>
</dbReference>
<keyword evidence="5" id="KW-0165">Cleavage on pair of basic residues</keyword>
<dbReference type="GO" id="GO:0004714">
    <property type="term" value="F:transmembrane receptor protein tyrosine kinase activity"/>
    <property type="evidence" value="ECO:0007669"/>
    <property type="project" value="UniProtKB-EC"/>
</dbReference>
<dbReference type="InterPro" id="IPR008266">
    <property type="entry name" value="Tyr_kinase_AS"/>
</dbReference>
<dbReference type="InterPro" id="IPR003961">
    <property type="entry name" value="FN3_dom"/>
</dbReference>
<dbReference type="PROSITE" id="PS50011">
    <property type="entry name" value="PROTEIN_KINASE_DOM"/>
    <property type="match status" value="1"/>
</dbReference>
<dbReference type="InterPro" id="IPR000719">
    <property type="entry name" value="Prot_kinase_dom"/>
</dbReference>
<dbReference type="GO" id="GO:0005886">
    <property type="term" value="C:plasma membrane"/>
    <property type="evidence" value="ECO:0007669"/>
    <property type="project" value="TreeGrafter"/>
</dbReference>
<proteinExistence type="predicted"/>
<dbReference type="InterPro" id="IPR011009">
    <property type="entry name" value="Kinase-like_dom_sf"/>
</dbReference>
<evidence type="ECO:0000256" key="18">
    <source>
        <dbReference type="ARBA" id="ARBA00023211"/>
    </source>
</evidence>
<dbReference type="Pfam" id="PF07714">
    <property type="entry name" value="PK_Tyr_Ser-Thr"/>
    <property type="match status" value="1"/>
</dbReference>
<evidence type="ECO:0000256" key="9">
    <source>
        <dbReference type="ARBA" id="ARBA00022737"/>
    </source>
</evidence>
<dbReference type="GO" id="GO:0043235">
    <property type="term" value="C:receptor complex"/>
    <property type="evidence" value="ECO:0007669"/>
    <property type="project" value="TreeGrafter"/>
</dbReference>
<dbReference type="PANTHER" id="PTHR24416:SF525">
    <property type="entry name" value="INSULIN-LIKE RECEPTOR"/>
    <property type="match status" value="1"/>
</dbReference>
<dbReference type="SMART" id="SM00219">
    <property type="entry name" value="TyrKc"/>
    <property type="match status" value="1"/>
</dbReference>
<dbReference type="SUPFAM" id="SSF49265">
    <property type="entry name" value="Fibronectin type III"/>
    <property type="match status" value="2"/>
</dbReference>
<protein>
    <recommendedName>
        <fullName evidence="2">receptor protein-tyrosine kinase</fullName>
        <ecNumber evidence="2">2.7.10.1</ecNumber>
    </recommendedName>
</protein>
<dbReference type="CDD" id="cd00063">
    <property type="entry name" value="FN3"/>
    <property type="match status" value="2"/>
</dbReference>
<dbReference type="Proteomes" id="UP000230066">
    <property type="component" value="Unassembled WGS sequence"/>
</dbReference>
<dbReference type="SMART" id="SM00060">
    <property type="entry name" value="FN3"/>
    <property type="match status" value="3"/>
</dbReference>
<dbReference type="SMART" id="SM00261">
    <property type="entry name" value="FU"/>
    <property type="match status" value="1"/>
</dbReference>
<keyword evidence="16 22" id="KW-0675">Receptor</keyword>
<dbReference type="GO" id="GO:0046872">
    <property type="term" value="F:metal ion binding"/>
    <property type="evidence" value="ECO:0007669"/>
    <property type="project" value="UniProtKB-KW"/>
</dbReference>
<evidence type="ECO:0000256" key="19">
    <source>
        <dbReference type="ARBA" id="ARBA00051243"/>
    </source>
</evidence>
<keyword evidence="15" id="KW-0829">Tyrosine-protein kinase</keyword>
<dbReference type="InterPro" id="IPR020635">
    <property type="entry name" value="Tyr_kinase_cat_dom"/>
</dbReference>
<evidence type="ECO:0000256" key="4">
    <source>
        <dbReference type="ARBA" id="ARBA00022679"/>
    </source>
</evidence>
<accession>A0A4E0RCM6</accession>
<keyword evidence="8" id="KW-0732">Signal</keyword>
<evidence type="ECO:0000256" key="2">
    <source>
        <dbReference type="ARBA" id="ARBA00011902"/>
    </source>
</evidence>
<dbReference type="CDD" id="cd00064">
    <property type="entry name" value="FU"/>
    <property type="match status" value="1"/>
</dbReference>
<dbReference type="InterPro" id="IPR036116">
    <property type="entry name" value="FN3_sf"/>
</dbReference>
<evidence type="ECO:0000313" key="22">
    <source>
        <dbReference type="EMBL" id="THD26449.1"/>
    </source>
</evidence>
<evidence type="ECO:0000259" key="21">
    <source>
        <dbReference type="PROSITE" id="PS50011"/>
    </source>
</evidence>
<comment type="catalytic activity">
    <reaction evidence="19">
        <text>L-tyrosyl-[protein] + ATP = O-phospho-L-tyrosyl-[protein] + ADP + H(+)</text>
        <dbReference type="Rhea" id="RHEA:10596"/>
        <dbReference type="Rhea" id="RHEA-COMP:10136"/>
        <dbReference type="Rhea" id="RHEA-COMP:20101"/>
        <dbReference type="ChEBI" id="CHEBI:15378"/>
        <dbReference type="ChEBI" id="CHEBI:30616"/>
        <dbReference type="ChEBI" id="CHEBI:46858"/>
        <dbReference type="ChEBI" id="CHEBI:61978"/>
        <dbReference type="ChEBI" id="CHEBI:456216"/>
        <dbReference type="EC" id="2.7.10.1"/>
    </reaction>
</comment>
<dbReference type="InterPro" id="IPR036941">
    <property type="entry name" value="Rcpt_L-dom_sf"/>
</dbReference>
<dbReference type="Gene3D" id="1.10.510.10">
    <property type="entry name" value="Transferase(Phosphotransferase) domain 1"/>
    <property type="match status" value="1"/>
</dbReference>